<name>A0A4R7ZC96_9FIRM</name>
<keyword evidence="7 9" id="KW-1133">Transmembrane helix</keyword>
<comment type="caution">
    <text evidence="10">The sequence shown here is derived from an EMBL/GenBank/DDBJ whole genome shotgun (WGS) entry which is preliminary data.</text>
</comment>
<evidence type="ECO:0000256" key="5">
    <source>
        <dbReference type="ARBA" id="ARBA00022683"/>
    </source>
</evidence>
<dbReference type="Pfam" id="PF03613">
    <property type="entry name" value="EIID-AGA"/>
    <property type="match status" value="1"/>
</dbReference>
<evidence type="ECO:0000256" key="3">
    <source>
        <dbReference type="ARBA" id="ARBA00022475"/>
    </source>
</evidence>
<feature type="transmembrane region" description="Helical" evidence="9">
    <location>
        <begin position="261"/>
        <end position="280"/>
    </location>
</feature>
<evidence type="ECO:0000256" key="1">
    <source>
        <dbReference type="ARBA" id="ARBA00004651"/>
    </source>
</evidence>
<evidence type="ECO:0000313" key="10">
    <source>
        <dbReference type="EMBL" id="TDW09370.1"/>
    </source>
</evidence>
<keyword evidence="5" id="KW-0598">Phosphotransferase system</keyword>
<keyword evidence="3" id="KW-1003">Cell membrane</keyword>
<reference evidence="10 11" key="1">
    <citation type="submission" date="2019-03" db="EMBL/GenBank/DDBJ databases">
        <title>Genomic Encyclopedia of Type Strains, Phase IV (KMG-IV): sequencing the most valuable type-strain genomes for metagenomic binning, comparative biology and taxonomic classification.</title>
        <authorList>
            <person name="Goeker M."/>
        </authorList>
    </citation>
    <scope>NUCLEOTIDE SEQUENCE [LARGE SCALE GENOMIC DNA]</scope>
    <source>
        <strain evidence="10 11">DSM 28867</strain>
    </source>
</reference>
<dbReference type="AlphaFoldDB" id="A0A4R7ZC96"/>
<accession>A0A4R7ZC96</accession>
<dbReference type="GO" id="GO:0009401">
    <property type="term" value="P:phosphoenolpyruvate-dependent sugar phosphotransferase system"/>
    <property type="evidence" value="ECO:0007669"/>
    <property type="project" value="UniProtKB-KW"/>
</dbReference>
<evidence type="ECO:0000256" key="9">
    <source>
        <dbReference type="SAM" id="Phobius"/>
    </source>
</evidence>
<dbReference type="InterPro" id="IPR004704">
    <property type="entry name" value="PTS_IID_man"/>
</dbReference>
<protein>
    <submittedName>
        <fullName evidence="10">PTS system IID component (Man family)</fullName>
    </submittedName>
</protein>
<dbReference type="GO" id="GO:0005886">
    <property type="term" value="C:plasma membrane"/>
    <property type="evidence" value="ECO:0007669"/>
    <property type="project" value="UniProtKB-SubCell"/>
</dbReference>
<gene>
    <name evidence="10" type="ORF">EDD63_1616</name>
</gene>
<dbReference type="InterPro" id="IPR050303">
    <property type="entry name" value="GatZ_KbaZ_carbometab"/>
</dbReference>
<keyword evidence="6 9" id="KW-0812">Transmembrane</keyword>
<keyword evidence="4" id="KW-0762">Sugar transport</keyword>
<comment type="subcellular location">
    <subcellularLocation>
        <location evidence="1">Cell membrane</location>
        <topology evidence="1">Multi-pass membrane protein</topology>
    </subcellularLocation>
</comment>
<feature type="transmembrane region" description="Helical" evidence="9">
    <location>
        <begin position="145"/>
        <end position="168"/>
    </location>
</feature>
<dbReference type="PROSITE" id="PS51108">
    <property type="entry name" value="PTS_EIID"/>
    <property type="match status" value="1"/>
</dbReference>
<dbReference type="RefSeq" id="WP_134171331.1">
    <property type="nucleotide sequence ID" value="NZ_SODD01000061.1"/>
</dbReference>
<dbReference type="Proteomes" id="UP000294743">
    <property type="component" value="Unassembled WGS sequence"/>
</dbReference>
<feature type="transmembrane region" description="Helical" evidence="9">
    <location>
        <begin position="189"/>
        <end position="212"/>
    </location>
</feature>
<dbReference type="EMBL" id="SODD01000061">
    <property type="protein sequence ID" value="TDW09370.1"/>
    <property type="molecule type" value="Genomic_DNA"/>
</dbReference>
<evidence type="ECO:0000256" key="4">
    <source>
        <dbReference type="ARBA" id="ARBA00022597"/>
    </source>
</evidence>
<dbReference type="OrthoDB" id="9795582at2"/>
<keyword evidence="2" id="KW-0813">Transport</keyword>
<proteinExistence type="predicted"/>
<feature type="transmembrane region" description="Helical" evidence="9">
    <location>
        <begin position="237"/>
        <end position="254"/>
    </location>
</feature>
<evidence type="ECO:0000256" key="6">
    <source>
        <dbReference type="ARBA" id="ARBA00022692"/>
    </source>
</evidence>
<dbReference type="PANTHER" id="PTHR32502:SF5">
    <property type="entry name" value="N-ACETYLGALACTOSAMINE PERMEASE IID COMPONENT-RELATED"/>
    <property type="match status" value="1"/>
</dbReference>
<evidence type="ECO:0000313" key="11">
    <source>
        <dbReference type="Proteomes" id="UP000294743"/>
    </source>
</evidence>
<evidence type="ECO:0000256" key="7">
    <source>
        <dbReference type="ARBA" id="ARBA00022989"/>
    </source>
</evidence>
<keyword evidence="11" id="KW-1185">Reference proteome</keyword>
<organism evidence="10 11">
    <name type="scientific">Breznakia blatticola</name>
    <dbReference type="NCBI Taxonomy" id="1754012"/>
    <lineage>
        <taxon>Bacteria</taxon>
        <taxon>Bacillati</taxon>
        <taxon>Bacillota</taxon>
        <taxon>Erysipelotrichia</taxon>
        <taxon>Erysipelotrichales</taxon>
        <taxon>Erysipelotrichaceae</taxon>
        <taxon>Breznakia</taxon>
    </lineage>
</organism>
<evidence type="ECO:0000256" key="2">
    <source>
        <dbReference type="ARBA" id="ARBA00022448"/>
    </source>
</evidence>
<dbReference type="PANTHER" id="PTHR32502">
    <property type="entry name" value="N-ACETYLGALACTOSAMINE PERMEASE II COMPONENT-RELATED"/>
    <property type="match status" value="1"/>
</dbReference>
<keyword evidence="8 9" id="KW-0472">Membrane</keyword>
<sequence>MSTNKLTKKDITKAWARYYAGVEVSASYERMTALGFSNGMTPILNKLYANNPEELKKAYERHLMFYNCEATWGSMIFGIVGALEEERSIMLDQGVSTEEIDQYTDIISNLKVGLMGPLAGIGDTINHGTIRPILMSLFIPLAETGFWGAGILPFAIWGVVISALGYFLNVKGYTLGKDSIMNVLQSGRINQMINTCSVLGLFMMGALSASYVKLSTIISWSDAVGNESTLQAVLDNIFPNLLPLAAVFAIYFYIKKAGPKYIRILLGIIVFSLVFAFFGIV</sequence>
<evidence type="ECO:0000256" key="8">
    <source>
        <dbReference type="ARBA" id="ARBA00023136"/>
    </source>
</evidence>